<dbReference type="PRINTS" id="PR00377">
    <property type="entry name" value="IMPHPHTASES"/>
</dbReference>
<reference evidence="4" key="2">
    <citation type="submission" date="2021-08" db="EMBL/GenBank/DDBJ databases">
        <authorList>
            <person name="Tani A."/>
            <person name="Ola A."/>
            <person name="Ogura Y."/>
            <person name="Katsura K."/>
            <person name="Hayashi T."/>
        </authorList>
    </citation>
    <scope>NUCLEOTIDE SEQUENCE</scope>
    <source>
        <strain evidence="4">LMG 23639</strain>
    </source>
</reference>
<dbReference type="InterPro" id="IPR020550">
    <property type="entry name" value="Inositol_monophosphatase_CS"/>
</dbReference>
<evidence type="ECO:0000313" key="5">
    <source>
        <dbReference type="Proteomes" id="UP001055102"/>
    </source>
</evidence>
<dbReference type="EMBL" id="BPQR01000056">
    <property type="protein sequence ID" value="GJE07918.1"/>
    <property type="molecule type" value="Genomic_DNA"/>
</dbReference>
<organism evidence="4 5">
    <name type="scientific">Methylobacterium jeotgali</name>
    <dbReference type="NCBI Taxonomy" id="381630"/>
    <lineage>
        <taxon>Bacteria</taxon>
        <taxon>Pseudomonadati</taxon>
        <taxon>Pseudomonadota</taxon>
        <taxon>Alphaproteobacteria</taxon>
        <taxon>Hyphomicrobiales</taxon>
        <taxon>Methylobacteriaceae</taxon>
        <taxon>Methylobacterium</taxon>
    </lineage>
</organism>
<sequence length="246" mass="25898">MAISDADLERYLALACEAARSTRAILEAGQRHRRAPASQIGRDIKLQEDAESEAVIRARLAAGSPFPVLGEEGGWGGGEAGAGDAPAWVVDPLDGSFNYFAGIPIYGVAIALCAGRRPLLGAIYHPDRDEMFAGGPGLGLRIDGERIEPPAARGQIVATGFPSQADVAKTSVHVAELARDWKKLRMLGSAAISLAWVAAGRLDAYSEHNIMWWDVAAGLALAEAVGARRIEVESLGGHALNVTVAR</sequence>
<protein>
    <submittedName>
        <fullName evidence="4">Inositol-1-monophosphatase</fullName>
    </submittedName>
</protein>
<evidence type="ECO:0000256" key="3">
    <source>
        <dbReference type="ARBA" id="ARBA00022842"/>
    </source>
</evidence>
<dbReference type="Gene3D" id="3.40.190.80">
    <property type="match status" value="1"/>
</dbReference>
<dbReference type="Gene3D" id="3.30.540.10">
    <property type="entry name" value="Fructose-1,6-Bisphosphatase, subunit A, domain 1"/>
    <property type="match status" value="1"/>
</dbReference>
<dbReference type="InterPro" id="IPR000760">
    <property type="entry name" value="Inositol_monophosphatase-like"/>
</dbReference>
<keyword evidence="5" id="KW-1185">Reference proteome</keyword>
<dbReference type="Pfam" id="PF00459">
    <property type="entry name" value="Inositol_P"/>
    <property type="match status" value="1"/>
</dbReference>
<dbReference type="RefSeq" id="WP_238277320.1">
    <property type="nucleotide sequence ID" value="NZ_BPQR01000056.1"/>
</dbReference>
<comment type="caution">
    <text evidence="4">The sequence shown here is derived from an EMBL/GenBank/DDBJ whole genome shotgun (WGS) entry which is preliminary data.</text>
</comment>
<comment type="similarity">
    <text evidence="1">Belongs to the inositol monophosphatase superfamily.</text>
</comment>
<keyword evidence="2" id="KW-0479">Metal-binding</keyword>
<dbReference type="SUPFAM" id="SSF56655">
    <property type="entry name" value="Carbohydrate phosphatase"/>
    <property type="match status" value="1"/>
</dbReference>
<evidence type="ECO:0000256" key="2">
    <source>
        <dbReference type="ARBA" id="ARBA00022723"/>
    </source>
</evidence>
<accession>A0ABQ4SZK8</accession>
<proteinExistence type="inferred from homology"/>
<name>A0ABQ4SZK8_9HYPH</name>
<reference evidence="4" key="1">
    <citation type="journal article" date="2021" name="Front. Microbiol.">
        <title>Comprehensive Comparative Genomics and Phenotyping of Methylobacterium Species.</title>
        <authorList>
            <person name="Alessa O."/>
            <person name="Ogura Y."/>
            <person name="Fujitani Y."/>
            <person name="Takami H."/>
            <person name="Hayashi T."/>
            <person name="Sahin N."/>
            <person name="Tani A."/>
        </authorList>
    </citation>
    <scope>NUCLEOTIDE SEQUENCE</scope>
    <source>
        <strain evidence="4">LMG 23639</strain>
    </source>
</reference>
<dbReference type="Proteomes" id="UP001055102">
    <property type="component" value="Unassembled WGS sequence"/>
</dbReference>
<dbReference type="PANTHER" id="PTHR20854">
    <property type="entry name" value="INOSITOL MONOPHOSPHATASE"/>
    <property type="match status" value="1"/>
</dbReference>
<dbReference type="PANTHER" id="PTHR20854:SF4">
    <property type="entry name" value="INOSITOL-1-MONOPHOSPHATASE-RELATED"/>
    <property type="match status" value="1"/>
</dbReference>
<dbReference type="PROSITE" id="PS00630">
    <property type="entry name" value="IMP_2"/>
    <property type="match status" value="1"/>
</dbReference>
<evidence type="ECO:0000313" key="4">
    <source>
        <dbReference type="EMBL" id="GJE07918.1"/>
    </source>
</evidence>
<keyword evidence="3" id="KW-0460">Magnesium</keyword>
<gene>
    <name evidence="4" type="primary">suhB_2</name>
    <name evidence="4" type="ORF">AOPFMNJM_3250</name>
</gene>
<evidence type="ECO:0000256" key="1">
    <source>
        <dbReference type="ARBA" id="ARBA00009759"/>
    </source>
</evidence>